<proteinExistence type="predicted"/>
<dbReference type="EMBL" id="BQNB010014946">
    <property type="protein sequence ID" value="GJT34244.1"/>
    <property type="molecule type" value="Genomic_DNA"/>
</dbReference>
<keyword evidence="2" id="KW-1185">Reference proteome</keyword>
<accession>A0ABQ5DAU5</accession>
<dbReference type="Proteomes" id="UP001151760">
    <property type="component" value="Unassembled WGS sequence"/>
</dbReference>
<evidence type="ECO:0000313" key="1">
    <source>
        <dbReference type="EMBL" id="GJT34244.1"/>
    </source>
</evidence>
<protein>
    <submittedName>
        <fullName evidence="1">Uncharacterized protein</fullName>
    </submittedName>
</protein>
<sequence>MLTWGTISRDIGVGLRTPGSWDEPLGKRDLFGRRMVSFFSDVKRIKKLEADLAESEKDVAKLRKIVHELLHAFVCRLLRSNEYKRSLPEPFSLAWTVRWLAGLKVDHSEESMEAIMKETTDLDAKALTKFRSLLDGLFVKRYPYVDKVVNVFRHSPGDLMNILYDEIPPTPDQGPITPVKVCDSKLVL</sequence>
<organism evidence="1 2">
    <name type="scientific">Tanacetum coccineum</name>
    <dbReference type="NCBI Taxonomy" id="301880"/>
    <lineage>
        <taxon>Eukaryota</taxon>
        <taxon>Viridiplantae</taxon>
        <taxon>Streptophyta</taxon>
        <taxon>Embryophyta</taxon>
        <taxon>Tracheophyta</taxon>
        <taxon>Spermatophyta</taxon>
        <taxon>Magnoliopsida</taxon>
        <taxon>eudicotyledons</taxon>
        <taxon>Gunneridae</taxon>
        <taxon>Pentapetalae</taxon>
        <taxon>asterids</taxon>
        <taxon>campanulids</taxon>
        <taxon>Asterales</taxon>
        <taxon>Asteraceae</taxon>
        <taxon>Asteroideae</taxon>
        <taxon>Anthemideae</taxon>
        <taxon>Anthemidinae</taxon>
        <taxon>Tanacetum</taxon>
    </lineage>
</organism>
<reference evidence="1" key="1">
    <citation type="journal article" date="2022" name="Int. J. Mol. Sci.">
        <title>Draft Genome of Tanacetum Coccineum: Genomic Comparison of Closely Related Tanacetum-Family Plants.</title>
        <authorList>
            <person name="Yamashiro T."/>
            <person name="Shiraishi A."/>
            <person name="Nakayama K."/>
            <person name="Satake H."/>
        </authorList>
    </citation>
    <scope>NUCLEOTIDE SEQUENCE</scope>
</reference>
<reference evidence="1" key="2">
    <citation type="submission" date="2022-01" db="EMBL/GenBank/DDBJ databases">
        <authorList>
            <person name="Yamashiro T."/>
            <person name="Shiraishi A."/>
            <person name="Satake H."/>
            <person name="Nakayama K."/>
        </authorList>
    </citation>
    <scope>NUCLEOTIDE SEQUENCE</scope>
</reference>
<name>A0ABQ5DAU5_9ASTR</name>
<gene>
    <name evidence="1" type="ORF">Tco_0924663</name>
</gene>
<evidence type="ECO:0000313" key="2">
    <source>
        <dbReference type="Proteomes" id="UP001151760"/>
    </source>
</evidence>
<comment type="caution">
    <text evidence="1">The sequence shown here is derived from an EMBL/GenBank/DDBJ whole genome shotgun (WGS) entry which is preliminary data.</text>
</comment>